<organism evidence="1 2">
    <name type="scientific">Sagittula salina</name>
    <dbReference type="NCBI Taxonomy" id="2820268"/>
    <lineage>
        <taxon>Bacteria</taxon>
        <taxon>Pseudomonadati</taxon>
        <taxon>Pseudomonadota</taxon>
        <taxon>Alphaproteobacteria</taxon>
        <taxon>Rhodobacterales</taxon>
        <taxon>Roseobacteraceae</taxon>
        <taxon>Sagittula</taxon>
    </lineage>
</organism>
<dbReference type="Gene3D" id="3.90.1590.10">
    <property type="entry name" value="glutathione-dependent formaldehyde- activating enzyme (gfa)"/>
    <property type="match status" value="1"/>
</dbReference>
<dbReference type="Pfam" id="PF19648">
    <property type="entry name" value="DUF6151"/>
    <property type="match status" value="1"/>
</dbReference>
<comment type="caution">
    <text evidence="1">The sequence shown here is derived from an EMBL/GenBank/DDBJ whole genome shotgun (WGS) entry which is preliminary data.</text>
</comment>
<name>A0A940MLI6_9RHOB</name>
<dbReference type="AlphaFoldDB" id="A0A940MLI6"/>
<evidence type="ECO:0000313" key="1">
    <source>
        <dbReference type="EMBL" id="MBP0480916.1"/>
    </source>
</evidence>
<dbReference type="InterPro" id="IPR046149">
    <property type="entry name" value="DUF6151"/>
</dbReference>
<accession>A0A940MLI6</accession>
<keyword evidence="2" id="KW-1185">Reference proteome</keyword>
<reference evidence="1" key="1">
    <citation type="submission" date="2021-03" db="EMBL/GenBank/DDBJ databases">
        <title>Sagittula salina sp. nov. strain M10.9X isolated from the marine waste.</title>
        <authorList>
            <person name="Satari L."/>
            <person name="Molina-Menor E."/>
            <person name="Vidal-Verdu A."/>
            <person name="Pascual J."/>
            <person name="Pereto J."/>
            <person name="Porcar M."/>
        </authorList>
    </citation>
    <scope>NUCLEOTIDE SEQUENCE</scope>
    <source>
        <strain evidence="1">M10.9X</strain>
    </source>
</reference>
<proteinExistence type="predicted"/>
<dbReference type="EMBL" id="JAGISH010000001">
    <property type="protein sequence ID" value="MBP0480916.1"/>
    <property type="molecule type" value="Genomic_DNA"/>
</dbReference>
<dbReference type="Proteomes" id="UP000675940">
    <property type="component" value="Unassembled WGS sequence"/>
</dbReference>
<sequence>MQTQTLTCTCQKTSWSISGATPGRHVVCYCADCQSFARHLKHSDMLAPHGGTHIWQTVPGGVHIARGAENLACLRLSPKGMNRWYAACCDTPVGNTLQKATPPFVGLILPAPGDGFGPVKARVNTVSTRGAVKEHGFEAAGLTVILRAIGAYFTQKAHGPFFDAEGRPPVEPRVLSVSERNAARGGPAA</sequence>
<protein>
    <submittedName>
        <fullName evidence="1">Uncharacterized protein</fullName>
    </submittedName>
</protein>
<gene>
    <name evidence="1" type="ORF">J5474_00220</name>
</gene>
<dbReference type="RefSeq" id="WP_209358339.1">
    <property type="nucleotide sequence ID" value="NZ_JAGISH010000001.1"/>
</dbReference>
<evidence type="ECO:0000313" key="2">
    <source>
        <dbReference type="Proteomes" id="UP000675940"/>
    </source>
</evidence>